<dbReference type="SMART" id="SM00827">
    <property type="entry name" value="PKS_AT"/>
    <property type="match status" value="1"/>
</dbReference>
<dbReference type="Pfam" id="PF16197">
    <property type="entry name" value="KAsynt_C_assoc"/>
    <property type="match status" value="1"/>
</dbReference>
<dbReference type="InterPro" id="IPR032821">
    <property type="entry name" value="PKS_assoc"/>
</dbReference>
<dbReference type="InterPro" id="IPR009081">
    <property type="entry name" value="PP-bd_ACP"/>
</dbReference>
<dbReference type="InterPro" id="IPR050091">
    <property type="entry name" value="PKS_NRPS_Biosynth_Enz"/>
</dbReference>
<evidence type="ECO:0000256" key="4">
    <source>
        <dbReference type="ARBA" id="ARBA00023194"/>
    </source>
</evidence>
<dbReference type="GO" id="GO:0006633">
    <property type="term" value="P:fatty acid biosynthetic process"/>
    <property type="evidence" value="ECO:0007669"/>
    <property type="project" value="TreeGrafter"/>
</dbReference>
<evidence type="ECO:0000256" key="6">
    <source>
        <dbReference type="SAM" id="MobiDB-lite"/>
    </source>
</evidence>
<dbReference type="InterPro" id="IPR020841">
    <property type="entry name" value="PKS_Beta-ketoAc_synthase_dom"/>
</dbReference>
<dbReference type="InterPro" id="IPR001227">
    <property type="entry name" value="Ac_transferase_dom_sf"/>
</dbReference>
<dbReference type="InterPro" id="IPR036736">
    <property type="entry name" value="ACP-like_sf"/>
</dbReference>
<dbReference type="Pfam" id="PF02801">
    <property type="entry name" value="Ketoacyl-synt_C"/>
    <property type="match status" value="1"/>
</dbReference>
<evidence type="ECO:0000256" key="1">
    <source>
        <dbReference type="ARBA" id="ARBA00022450"/>
    </source>
</evidence>
<dbReference type="OrthoDB" id="9778690at2"/>
<evidence type="ECO:0000256" key="2">
    <source>
        <dbReference type="ARBA" id="ARBA00022553"/>
    </source>
</evidence>
<protein>
    <submittedName>
        <fullName evidence="9">Uncharacterized protein</fullName>
    </submittedName>
</protein>
<dbReference type="Proteomes" id="UP000189443">
    <property type="component" value="Chromosome"/>
</dbReference>
<evidence type="ECO:0000256" key="5">
    <source>
        <dbReference type="ARBA" id="ARBA00023268"/>
    </source>
</evidence>
<gene>
    <name evidence="9" type="ORF">B1H29_04835</name>
</gene>
<reference evidence="9 10" key="1">
    <citation type="submission" date="2017-02" db="EMBL/GenBank/DDBJ databases">
        <title>Streptomyces pactum ACT12 Genome sequencing and assembly.</title>
        <authorList>
            <person name="Xue Q."/>
            <person name="Yan X."/>
            <person name="Jia L."/>
            <person name="Yan H."/>
        </authorList>
    </citation>
    <scope>NUCLEOTIDE SEQUENCE [LARGE SCALE GENOMIC DNA]</scope>
    <source>
        <strain evidence="9 10">ACT12</strain>
    </source>
</reference>
<dbReference type="InterPro" id="IPR016035">
    <property type="entry name" value="Acyl_Trfase/lysoPLipase"/>
</dbReference>
<feature type="domain" description="Ketosynthase family 3 (KS3)" evidence="8">
    <location>
        <begin position="15"/>
        <end position="439"/>
    </location>
</feature>
<keyword evidence="1" id="KW-0596">Phosphopantetheine</keyword>
<dbReference type="Gene3D" id="3.40.47.10">
    <property type="match status" value="1"/>
</dbReference>
<dbReference type="KEGG" id="spac:B1H29_04835"/>
<dbReference type="SMART" id="SM00825">
    <property type="entry name" value="PKS_KS"/>
    <property type="match status" value="1"/>
</dbReference>
<evidence type="ECO:0000259" key="8">
    <source>
        <dbReference type="PROSITE" id="PS52004"/>
    </source>
</evidence>
<dbReference type="InterPro" id="IPR014030">
    <property type="entry name" value="Ketoacyl_synth_N"/>
</dbReference>
<feature type="region of interest" description="Disordered" evidence="6">
    <location>
        <begin position="1038"/>
        <end position="1057"/>
    </location>
</feature>
<dbReference type="Pfam" id="PF00698">
    <property type="entry name" value="Acyl_transf_1"/>
    <property type="match status" value="1"/>
</dbReference>
<dbReference type="Gene3D" id="3.40.366.10">
    <property type="entry name" value="Malonyl-Coenzyme A Acyl Carrier Protein, domain 2"/>
    <property type="match status" value="1"/>
</dbReference>
<dbReference type="SUPFAM" id="SSF47336">
    <property type="entry name" value="ACP-like"/>
    <property type="match status" value="1"/>
</dbReference>
<keyword evidence="4" id="KW-0045">Antibiotic biosynthesis</keyword>
<dbReference type="PROSITE" id="PS50075">
    <property type="entry name" value="CARRIER"/>
    <property type="match status" value="1"/>
</dbReference>
<proteinExistence type="predicted"/>
<name>A0A1S6J3I7_9ACTN</name>
<dbReference type="AlphaFoldDB" id="A0A1S6J3I7"/>
<dbReference type="PROSITE" id="PS52004">
    <property type="entry name" value="KS3_2"/>
    <property type="match status" value="1"/>
</dbReference>
<dbReference type="Gene3D" id="1.10.1200.10">
    <property type="entry name" value="ACP-like"/>
    <property type="match status" value="1"/>
</dbReference>
<dbReference type="GO" id="GO:0033068">
    <property type="term" value="P:macrolide biosynthetic process"/>
    <property type="evidence" value="ECO:0007669"/>
    <property type="project" value="UniProtKB-ARBA"/>
</dbReference>
<dbReference type="SMART" id="SM00823">
    <property type="entry name" value="PKS_PP"/>
    <property type="match status" value="1"/>
</dbReference>
<organism evidence="9 10">
    <name type="scientific">Streptomyces pactum</name>
    <dbReference type="NCBI Taxonomy" id="68249"/>
    <lineage>
        <taxon>Bacteria</taxon>
        <taxon>Bacillati</taxon>
        <taxon>Actinomycetota</taxon>
        <taxon>Actinomycetes</taxon>
        <taxon>Kitasatosporales</taxon>
        <taxon>Streptomycetaceae</taxon>
        <taxon>Streptomyces</taxon>
    </lineage>
</organism>
<evidence type="ECO:0000313" key="9">
    <source>
        <dbReference type="EMBL" id="AQS66342.1"/>
    </source>
</evidence>
<dbReference type="InterPro" id="IPR016039">
    <property type="entry name" value="Thiolase-like"/>
</dbReference>
<dbReference type="SUPFAM" id="SSF52151">
    <property type="entry name" value="FabD/lysophospholipase-like"/>
    <property type="match status" value="1"/>
</dbReference>
<sequence>MGGYGDAPGRERSGGTAVAVVGMACRLPGAPDPESFWELLREGRDAVTDVPEGRWTLPRAVGGEDAPVAAPGTGRGGFLDHVDGFDADFFGISPREAAAMDPQQRLMLELSWEALEDAGIVPGELRGSRTGVFAGVMADDYATLARRLGPEALTRHSVTGLHRGVIANRVSFVLGLNGPSMAVDTGQSSSLVAVHTACESLRAGSSTLALAGGVNLNLAAESAVATSRFGALSPDGRCFTFDARANGYVRGEGAGVVLLKPLDRAVADGDVVYCVVLGGDVNNDGATDALTRPSAALQAQVVRAAQRSSGVLPADVGYVELHGTGTRVGDPVEAEALGAVFAATRKPGQPLRVGSAKTNVGHLEGAAGIVGFIKAALCVSRGELPPSLHFEHPNPAIAFDAWGLRVQREAEAWPGQGRRVAGVSSFGMGGTNCHVVVAQAPPVPAAPRPVGVQPDDGSVVLPFSAKSPTALRAQAGRLREYLERWPDAGPGEVARTLVTRRTTFEHWAVVSADDRAQALDALHALADSAPHVALTTGQAPTPARKLAFLFPGQGCQYPGMGRGLYNRLPVFTDALDDTCRALDEHLEHPLRDIILAQPDTPQAQLLTRTDYTQPALFALTTALYHQLRDLGLTPDYLIGHSIGEITAAHAAGILTLTDAATLITTRARLMHQLPNHTTGMLAAHTTLTNLTPHLTNHPTTTIAAYNSPTNHILADTHTNLTTLQHDLTTHGIKTTPLHTTHAFHSPHMNPTLETFHHTAQQLTYHPPTIPIISTLTGQPTTTELTHPTHWTQHIRQPVQLHQALTHTPPHTTYLEITPHPTLTPHTPPHTPTHTTLHRNHNDQHHLHTTLAHLHTTGHTTTWPTTTHTHTTTTSSSSTAKLPTYPFQHHTHWLTSVAPEEAPEPTDGALTHESVPLLVRTHVAAIVGADGPQAVDGARTFKDLGFDSLGAVEFHRRMCATSRLALAASLTFDHPTPDAVVAHVRSLLSSPGGGTAALSPLLSRLDGVREVLDGGDGLDEAARGVVAARLRDLLGLCEGEPEDRAPSRGGPEQLESASDSEVLDFINNELGIT</sequence>
<dbReference type="EMBL" id="CP019724">
    <property type="protein sequence ID" value="AQS66342.1"/>
    <property type="molecule type" value="Genomic_DNA"/>
</dbReference>
<evidence type="ECO:0000259" key="7">
    <source>
        <dbReference type="PROSITE" id="PS50075"/>
    </source>
</evidence>
<dbReference type="InterPro" id="IPR020806">
    <property type="entry name" value="PKS_PP-bd"/>
</dbReference>
<evidence type="ECO:0000256" key="3">
    <source>
        <dbReference type="ARBA" id="ARBA00022679"/>
    </source>
</evidence>
<evidence type="ECO:0000313" key="10">
    <source>
        <dbReference type="Proteomes" id="UP000189443"/>
    </source>
</evidence>
<dbReference type="PANTHER" id="PTHR43775">
    <property type="entry name" value="FATTY ACID SYNTHASE"/>
    <property type="match status" value="1"/>
</dbReference>
<dbReference type="Gene3D" id="3.30.70.3290">
    <property type="match status" value="1"/>
</dbReference>
<dbReference type="FunFam" id="3.40.47.10:FF:000019">
    <property type="entry name" value="Polyketide synthase type I"/>
    <property type="match status" value="1"/>
</dbReference>
<dbReference type="GO" id="GO:0004312">
    <property type="term" value="F:fatty acid synthase activity"/>
    <property type="evidence" value="ECO:0007669"/>
    <property type="project" value="TreeGrafter"/>
</dbReference>
<keyword evidence="5" id="KW-0511">Multifunctional enzyme</keyword>
<keyword evidence="2" id="KW-0597">Phosphoprotein</keyword>
<feature type="domain" description="Carrier" evidence="7">
    <location>
        <begin position="912"/>
        <end position="987"/>
    </location>
</feature>
<dbReference type="CDD" id="cd00833">
    <property type="entry name" value="PKS"/>
    <property type="match status" value="1"/>
</dbReference>
<dbReference type="InterPro" id="IPR014031">
    <property type="entry name" value="Ketoacyl_synth_C"/>
</dbReference>
<dbReference type="RefSeq" id="WP_159027777.1">
    <property type="nucleotide sequence ID" value="NZ_CP019724.1"/>
</dbReference>
<dbReference type="InterPro" id="IPR014043">
    <property type="entry name" value="Acyl_transferase_dom"/>
</dbReference>
<dbReference type="Pfam" id="PF00109">
    <property type="entry name" value="ketoacyl-synt"/>
    <property type="match status" value="1"/>
</dbReference>
<feature type="region of interest" description="Disordered" evidence="6">
    <location>
        <begin position="860"/>
        <end position="879"/>
    </location>
</feature>
<keyword evidence="3" id="KW-0808">Transferase</keyword>
<keyword evidence="10" id="KW-1185">Reference proteome</keyword>
<dbReference type="SUPFAM" id="SSF53901">
    <property type="entry name" value="Thiolase-like"/>
    <property type="match status" value="1"/>
</dbReference>
<accession>A0A1S6J3I7</accession>
<dbReference type="GO" id="GO:0031177">
    <property type="term" value="F:phosphopantetheine binding"/>
    <property type="evidence" value="ECO:0007669"/>
    <property type="project" value="InterPro"/>
</dbReference>
<feature type="compositionally biased region" description="Low complexity" evidence="6">
    <location>
        <begin position="860"/>
        <end position="878"/>
    </location>
</feature>
<dbReference type="PANTHER" id="PTHR43775:SF51">
    <property type="entry name" value="INACTIVE PHENOLPHTHIOCEROL SYNTHESIS POLYKETIDE SYNTHASE TYPE I PKS1-RELATED"/>
    <property type="match status" value="1"/>
</dbReference>
<dbReference type="Pfam" id="PF00550">
    <property type="entry name" value="PP-binding"/>
    <property type="match status" value="1"/>
</dbReference>